<dbReference type="Pfam" id="PF19086">
    <property type="entry name" value="Terpene_syn_C_2"/>
    <property type="match status" value="1"/>
</dbReference>
<evidence type="ECO:0008006" key="3">
    <source>
        <dbReference type="Google" id="ProtNLM"/>
    </source>
</evidence>
<gene>
    <name evidence="1" type="ORF">Sru01_08830</name>
</gene>
<dbReference type="EMBL" id="BOOU01000013">
    <property type="protein sequence ID" value="GII75901.1"/>
    <property type="molecule type" value="Genomic_DNA"/>
</dbReference>
<accession>A0A919R004</accession>
<organism evidence="1 2">
    <name type="scientific">Sphaerisporangium rufum</name>
    <dbReference type="NCBI Taxonomy" id="1381558"/>
    <lineage>
        <taxon>Bacteria</taxon>
        <taxon>Bacillati</taxon>
        <taxon>Actinomycetota</taxon>
        <taxon>Actinomycetes</taxon>
        <taxon>Streptosporangiales</taxon>
        <taxon>Streptosporangiaceae</taxon>
        <taxon>Sphaerisporangium</taxon>
    </lineage>
</organism>
<comment type="caution">
    <text evidence="1">The sequence shown here is derived from an EMBL/GenBank/DDBJ whole genome shotgun (WGS) entry which is preliminary data.</text>
</comment>
<sequence length="292" mass="31922">MTAVEAEAHPAALPSGAICAVAGRSQRQMAEWTAAYPSLFAAPPFDAALYATVSMAMAFSGPWLTADELRMANKATLWAFALDWLVDHEHRSPAEARALVDGCLAVAAGAAPAAGDELARMLADIRDELAAAPAFAELGGMWREELRRTLTAMLREWEWKAAGLTPSLDDYLGNADNHGFCFVFACHWIATGGPAAAGRDRVIAASRAVQLVMRLLNDVSSYRRDLEWGDLNALLLDVPREEVTRRITDHGARTRALLAEARQAQPRLADYLERQLDFCAGFYRTGEYWGAR</sequence>
<dbReference type="InterPro" id="IPR008949">
    <property type="entry name" value="Isoprenoid_synthase_dom_sf"/>
</dbReference>
<protein>
    <recommendedName>
        <fullName evidence="3">Terpene synthase</fullName>
    </recommendedName>
</protein>
<evidence type="ECO:0000313" key="1">
    <source>
        <dbReference type="EMBL" id="GII75901.1"/>
    </source>
</evidence>
<evidence type="ECO:0000313" key="2">
    <source>
        <dbReference type="Proteomes" id="UP000655287"/>
    </source>
</evidence>
<dbReference type="RefSeq" id="WP_239136899.1">
    <property type="nucleotide sequence ID" value="NZ_BOOU01000013.1"/>
</dbReference>
<keyword evidence="2" id="KW-1185">Reference proteome</keyword>
<name>A0A919R004_9ACTN</name>
<proteinExistence type="predicted"/>
<reference evidence="1" key="1">
    <citation type="submission" date="2021-01" db="EMBL/GenBank/DDBJ databases">
        <title>Whole genome shotgun sequence of Sphaerisporangium rufum NBRC 109079.</title>
        <authorList>
            <person name="Komaki H."/>
            <person name="Tamura T."/>
        </authorList>
    </citation>
    <scope>NUCLEOTIDE SEQUENCE</scope>
    <source>
        <strain evidence="1">NBRC 109079</strain>
    </source>
</reference>
<dbReference type="AlphaFoldDB" id="A0A919R004"/>
<dbReference type="Gene3D" id="1.10.600.10">
    <property type="entry name" value="Farnesyl Diphosphate Synthase"/>
    <property type="match status" value="1"/>
</dbReference>
<dbReference type="Proteomes" id="UP000655287">
    <property type="component" value="Unassembled WGS sequence"/>
</dbReference>
<dbReference type="SUPFAM" id="SSF48576">
    <property type="entry name" value="Terpenoid synthases"/>
    <property type="match status" value="1"/>
</dbReference>